<sequence length="284" mass="33596">MNEDLGKVFQAIRKSKHLTMMEVTDKSISQSQLSRFERGESSLTIDKFLHLLKNSQVALDEFQSIAEGYTLTDEEKFHEGLLQAYTTQNSAQMRQILKDCEAKYQLEPQKKYLQLNKLVIKTIFSNMVHFEMDKEEIEYLKEYLISVDDWGRYELWIFSNTIQLFNDATLSLLMGGILQKTAFYQNIMVNRQLVIRIMLNLVALWIQRENFSLAQRYIRYLDKENLSADFLYERLMLRYNKGFYRYKNGDKTGLVLMRECNEILGKLGCFEQENNLDKVIDDLD</sequence>
<dbReference type="RefSeq" id="WP_142765610.1">
    <property type="nucleotide sequence ID" value="NZ_CP041356.1"/>
</dbReference>
<dbReference type="OrthoDB" id="5769614at2"/>
<evidence type="ECO:0000259" key="1">
    <source>
        <dbReference type="PROSITE" id="PS50943"/>
    </source>
</evidence>
<dbReference type="KEGG" id="lack:FLP15_00635"/>
<evidence type="ECO:0000313" key="2">
    <source>
        <dbReference type="EMBL" id="QDK69946.1"/>
    </source>
</evidence>
<dbReference type="InterPro" id="IPR001387">
    <property type="entry name" value="Cro/C1-type_HTH"/>
</dbReference>
<dbReference type="Gene3D" id="1.10.260.40">
    <property type="entry name" value="lambda repressor-like DNA-binding domains"/>
    <property type="match status" value="1"/>
</dbReference>
<gene>
    <name evidence="2" type="ORF">FLP15_00635</name>
</gene>
<dbReference type="CDD" id="cd00093">
    <property type="entry name" value="HTH_XRE"/>
    <property type="match status" value="1"/>
</dbReference>
<accession>A0A514Z5S2</accession>
<dbReference type="PANTHER" id="PTHR37038:SF12">
    <property type="entry name" value="TRANSCRIPTIONAL REGULATOR"/>
    <property type="match status" value="1"/>
</dbReference>
<dbReference type="Proteomes" id="UP000315128">
    <property type="component" value="Chromosome"/>
</dbReference>
<evidence type="ECO:0000313" key="3">
    <source>
        <dbReference type="Proteomes" id="UP000315128"/>
    </source>
</evidence>
<dbReference type="SUPFAM" id="SSF47413">
    <property type="entry name" value="lambda repressor-like DNA-binding domains"/>
    <property type="match status" value="1"/>
</dbReference>
<dbReference type="EMBL" id="CP041356">
    <property type="protein sequence ID" value="QDK69946.1"/>
    <property type="molecule type" value="Genomic_DNA"/>
</dbReference>
<dbReference type="Pfam" id="PF21259">
    <property type="entry name" value="Rgg_C"/>
    <property type="match status" value="1"/>
</dbReference>
<name>A0A514Z5S2_9LACT</name>
<dbReference type="GO" id="GO:0003677">
    <property type="term" value="F:DNA binding"/>
    <property type="evidence" value="ECO:0007669"/>
    <property type="project" value="InterPro"/>
</dbReference>
<reference evidence="2 3" key="1">
    <citation type="submission" date="2019-07" db="EMBL/GenBank/DDBJ databases">
        <title>Genome sequencing of KACC 19320.</title>
        <authorList>
            <person name="Heo J."/>
            <person name="Kim S.-J."/>
            <person name="Kim J.-S."/>
            <person name="Hong S.-B."/>
            <person name="Kwon S.-W."/>
        </authorList>
    </citation>
    <scope>NUCLEOTIDE SEQUENCE [LARGE SCALE GENOMIC DNA]</scope>
    <source>
        <strain evidence="2 3">KACC 19320</strain>
    </source>
</reference>
<organism evidence="2 3">
    <name type="scientific">Lactococcus protaetiae</name>
    <dbReference type="NCBI Taxonomy" id="2592653"/>
    <lineage>
        <taxon>Bacteria</taxon>
        <taxon>Bacillati</taxon>
        <taxon>Bacillota</taxon>
        <taxon>Bacilli</taxon>
        <taxon>Lactobacillales</taxon>
        <taxon>Streptococcaceae</taxon>
        <taxon>Lactococcus</taxon>
    </lineage>
</organism>
<dbReference type="InterPro" id="IPR053163">
    <property type="entry name" value="HTH-type_regulator_Rgg"/>
</dbReference>
<dbReference type="AlphaFoldDB" id="A0A514Z5S2"/>
<protein>
    <recommendedName>
        <fullName evidence="1">HTH cro/C1-type domain-containing protein</fullName>
    </recommendedName>
</protein>
<proteinExistence type="predicted"/>
<feature type="domain" description="HTH cro/C1-type" evidence="1">
    <location>
        <begin position="28"/>
        <end position="62"/>
    </location>
</feature>
<dbReference type="NCBIfam" id="TIGR01716">
    <property type="entry name" value="RGG_Cterm"/>
    <property type="match status" value="1"/>
</dbReference>
<dbReference type="PROSITE" id="PS50943">
    <property type="entry name" value="HTH_CROC1"/>
    <property type="match status" value="1"/>
</dbReference>
<dbReference type="PANTHER" id="PTHR37038">
    <property type="entry name" value="TRANSCRIPTIONAL REGULATOR-RELATED"/>
    <property type="match status" value="1"/>
</dbReference>
<keyword evidence="3" id="KW-1185">Reference proteome</keyword>
<dbReference type="SMART" id="SM00530">
    <property type="entry name" value="HTH_XRE"/>
    <property type="match status" value="1"/>
</dbReference>
<dbReference type="Gene3D" id="1.25.40.400">
    <property type="match status" value="1"/>
</dbReference>
<dbReference type="InterPro" id="IPR010057">
    <property type="entry name" value="Transcription_activator_Rgg_C"/>
</dbReference>
<dbReference type="InterPro" id="IPR010982">
    <property type="entry name" value="Lambda_DNA-bd_dom_sf"/>
</dbReference>